<proteinExistence type="predicted"/>
<organism evidence="6 7">
    <name type="scientific">Dreissena polymorpha</name>
    <name type="common">Zebra mussel</name>
    <name type="synonym">Mytilus polymorpha</name>
    <dbReference type="NCBI Taxonomy" id="45954"/>
    <lineage>
        <taxon>Eukaryota</taxon>
        <taxon>Metazoa</taxon>
        <taxon>Spiralia</taxon>
        <taxon>Lophotrochozoa</taxon>
        <taxon>Mollusca</taxon>
        <taxon>Bivalvia</taxon>
        <taxon>Autobranchia</taxon>
        <taxon>Heteroconchia</taxon>
        <taxon>Euheterodonta</taxon>
        <taxon>Imparidentia</taxon>
        <taxon>Neoheterodontei</taxon>
        <taxon>Myida</taxon>
        <taxon>Dreissenoidea</taxon>
        <taxon>Dreissenidae</taxon>
        <taxon>Dreissena</taxon>
    </lineage>
</organism>
<dbReference type="PANTHER" id="PTHR22923">
    <property type="entry name" value="CEREBELLIN-RELATED"/>
    <property type="match status" value="1"/>
</dbReference>
<dbReference type="PROSITE" id="PS50871">
    <property type="entry name" value="C1Q"/>
    <property type="match status" value="1"/>
</dbReference>
<name>A0A9D4IAC0_DREPO</name>
<dbReference type="Gene3D" id="2.60.120.40">
    <property type="match status" value="1"/>
</dbReference>
<dbReference type="PANTHER" id="PTHR22923:SF116">
    <property type="entry name" value="C1Q DOMAIN-CONTAINING PROTEIN"/>
    <property type="match status" value="1"/>
</dbReference>
<evidence type="ECO:0000256" key="2">
    <source>
        <dbReference type="ARBA" id="ARBA00022525"/>
    </source>
</evidence>
<feature type="chain" id="PRO_5039352582" description="C1q domain-containing protein" evidence="4">
    <location>
        <begin position="21"/>
        <end position="289"/>
    </location>
</feature>
<evidence type="ECO:0000313" key="7">
    <source>
        <dbReference type="Proteomes" id="UP000828390"/>
    </source>
</evidence>
<evidence type="ECO:0000259" key="5">
    <source>
        <dbReference type="PROSITE" id="PS50871"/>
    </source>
</evidence>
<reference evidence="6" key="2">
    <citation type="submission" date="2020-11" db="EMBL/GenBank/DDBJ databases">
        <authorList>
            <person name="McCartney M.A."/>
            <person name="Auch B."/>
            <person name="Kono T."/>
            <person name="Mallez S."/>
            <person name="Becker A."/>
            <person name="Gohl D.M."/>
            <person name="Silverstein K.A.T."/>
            <person name="Koren S."/>
            <person name="Bechman K.B."/>
            <person name="Herman A."/>
            <person name="Abrahante J.E."/>
            <person name="Garbe J."/>
        </authorList>
    </citation>
    <scope>NUCLEOTIDE SEQUENCE</scope>
    <source>
        <strain evidence="6">Duluth1</strain>
        <tissue evidence="6">Whole animal</tissue>
    </source>
</reference>
<dbReference type="SUPFAM" id="SSF49842">
    <property type="entry name" value="TNF-like"/>
    <property type="match status" value="1"/>
</dbReference>
<reference evidence="6" key="1">
    <citation type="journal article" date="2019" name="bioRxiv">
        <title>The Genome of the Zebra Mussel, Dreissena polymorpha: A Resource for Invasive Species Research.</title>
        <authorList>
            <person name="McCartney M.A."/>
            <person name="Auch B."/>
            <person name="Kono T."/>
            <person name="Mallez S."/>
            <person name="Zhang Y."/>
            <person name="Obille A."/>
            <person name="Becker A."/>
            <person name="Abrahante J.E."/>
            <person name="Garbe J."/>
            <person name="Badalamenti J.P."/>
            <person name="Herman A."/>
            <person name="Mangelson H."/>
            <person name="Liachko I."/>
            <person name="Sullivan S."/>
            <person name="Sone E.D."/>
            <person name="Koren S."/>
            <person name="Silverstein K.A.T."/>
            <person name="Beckman K.B."/>
            <person name="Gohl D.M."/>
        </authorList>
    </citation>
    <scope>NUCLEOTIDE SEQUENCE</scope>
    <source>
        <strain evidence="6">Duluth1</strain>
        <tissue evidence="6">Whole animal</tissue>
    </source>
</reference>
<evidence type="ECO:0000256" key="4">
    <source>
        <dbReference type="SAM" id="SignalP"/>
    </source>
</evidence>
<evidence type="ECO:0000313" key="6">
    <source>
        <dbReference type="EMBL" id="KAH3755681.1"/>
    </source>
</evidence>
<keyword evidence="2" id="KW-0964">Secreted</keyword>
<gene>
    <name evidence="6" type="ORF">DPMN_190379</name>
</gene>
<feature type="signal peptide" evidence="4">
    <location>
        <begin position="1"/>
        <end position="20"/>
    </location>
</feature>
<evidence type="ECO:0000256" key="3">
    <source>
        <dbReference type="ARBA" id="ARBA00022729"/>
    </source>
</evidence>
<dbReference type="InterPro" id="IPR001073">
    <property type="entry name" value="C1q_dom"/>
</dbReference>
<keyword evidence="3 4" id="KW-0732">Signal</keyword>
<feature type="domain" description="C1q" evidence="5">
    <location>
        <begin position="174"/>
        <end position="289"/>
    </location>
</feature>
<dbReference type="EMBL" id="JAIWYP010000010">
    <property type="protein sequence ID" value="KAH3755681.1"/>
    <property type="molecule type" value="Genomic_DNA"/>
</dbReference>
<sequence length="289" mass="32113">MTKFTRVLFYALTIMVAAFAREPSFPVCSRYDYEERILERVLRNEMAMDNLLAEIRKTNAEVKAALNVMKEDKTELATAMTAIKKAQADMKSMLDDAIQGGLINITVAVTSMTTNTSEAITRMEKENKILKDQLDDAIQGGLLTISKAVSAMTTNTSVAITQIEREQMIIKDQLVIPTIYFYARTAASSAVSQTVVYTAVEVNEGQGYDPATGRFTVSVPGLYAFTVQYCLSNMYEAWLEIVNKKKTLQRSSMKDKSGTYPCVSMQVFTKADVSDQIWVQSQSGANSQL</sequence>
<dbReference type="AlphaFoldDB" id="A0A9D4IAC0"/>
<dbReference type="Proteomes" id="UP000828390">
    <property type="component" value="Unassembled WGS sequence"/>
</dbReference>
<dbReference type="PRINTS" id="PR00007">
    <property type="entry name" value="COMPLEMNTC1Q"/>
</dbReference>
<protein>
    <recommendedName>
        <fullName evidence="5">C1q domain-containing protein</fullName>
    </recommendedName>
</protein>
<dbReference type="InterPro" id="IPR008983">
    <property type="entry name" value="Tumour_necrosis_fac-like_dom"/>
</dbReference>
<comment type="subcellular location">
    <subcellularLocation>
        <location evidence="1">Secreted</location>
    </subcellularLocation>
</comment>
<evidence type="ECO:0000256" key="1">
    <source>
        <dbReference type="ARBA" id="ARBA00004613"/>
    </source>
</evidence>
<keyword evidence="7" id="KW-1185">Reference proteome</keyword>
<dbReference type="GO" id="GO:0005576">
    <property type="term" value="C:extracellular region"/>
    <property type="evidence" value="ECO:0007669"/>
    <property type="project" value="UniProtKB-SubCell"/>
</dbReference>
<comment type="caution">
    <text evidence="6">The sequence shown here is derived from an EMBL/GenBank/DDBJ whole genome shotgun (WGS) entry which is preliminary data.</text>
</comment>
<dbReference type="SMART" id="SM00110">
    <property type="entry name" value="C1Q"/>
    <property type="match status" value="1"/>
</dbReference>
<dbReference type="InterPro" id="IPR050822">
    <property type="entry name" value="Cerebellin_Synaptic_Org"/>
</dbReference>
<dbReference type="OrthoDB" id="6075430at2759"/>
<dbReference type="Pfam" id="PF00386">
    <property type="entry name" value="C1q"/>
    <property type="match status" value="1"/>
</dbReference>
<accession>A0A9D4IAC0</accession>